<evidence type="ECO:0000259" key="6">
    <source>
        <dbReference type="Pfam" id="PF12255"/>
    </source>
</evidence>
<dbReference type="InterPro" id="IPR003284">
    <property type="entry name" value="Sal_SpvB"/>
</dbReference>
<evidence type="ECO:0000256" key="2">
    <source>
        <dbReference type="ARBA" id="ARBA00022525"/>
    </source>
</evidence>
<organism evidence="8 9">
    <name type="scientific">Friedmanniomyces simplex</name>
    <dbReference type="NCBI Taxonomy" id="329884"/>
    <lineage>
        <taxon>Eukaryota</taxon>
        <taxon>Fungi</taxon>
        <taxon>Dikarya</taxon>
        <taxon>Ascomycota</taxon>
        <taxon>Pezizomycotina</taxon>
        <taxon>Dothideomycetes</taxon>
        <taxon>Dothideomycetidae</taxon>
        <taxon>Mycosphaerellales</taxon>
        <taxon>Teratosphaeriaceae</taxon>
        <taxon>Friedmanniomyces</taxon>
    </lineage>
</organism>
<evidence type="ECO:0000256" key="5">
    <source>
        <dbReference type="SAM" id="MobiDB-lite"/>
    </source>
</evidence>
<evidence type="ECO:0000256" key="1">
    <source>
        <dbReference type="ARBA" id="ARBA00004613"/>
    </source>
</evidence>
<feature type="non-terminal residue" evidence="8">
    <location>
        <position position="1190"/>
    </location>
</feature>
<comment type="caution">
    <text evidence="8">The sequence shown here is derived from an EMBL/GenBank/DDBJ whole genome shotgun (WGS) entry which is preliminary data.</text>
</comment>
<accession>A0A4U0WHK8</accession>
<feature type="domain" description="Insecticide toxin TcdB middle/C-terminal" evidence="6">
    <location>
        <begin position="998"/>
        <end position="1125"/>
    </location>
</feature>
<keyword evidence="9" id="KW-1185">Reference proteome</keyword>
<keyword evidence="3" id="KW-0732">Signal</keyword>
<sequence>MSSARMTDGGDTGGTGRLPTKSPQQTSSSNPSVASPFPDTAPRGQEVPNNTQGSAFAPGSSGPGFPPVRLPSGGGAIRGMGENVSVNAANGTATVSIPVPVSKARRDMSPDLSLQYNSGTGQGPYGMGWSLAGLPEITRSTRNSLPMYDDEVDIFVLSGGEDLVPCFKRDEQGVLVESAGPGEYSIDQRSPDESQGFWVRQYRPRIEGSYSRIERWVDHLDPEDVHWRVFTPVNTLMVFGRSPNSRIMSATTETVTEARIFTWLCCEAYDCFGNTILYDYKAEDSAGINLGQAHEKNRTDADRQTQRYLKHVRYGNSLPLRGEMDALALQWLFEIVFDYGEHDLSDPLPAETRAWKCRQDPYSTCQAGFEVRTYRLCRRILVFHHFEIELGRADYLVKALELSYKEDPAVTYLETVQQAGFVLRGPKHPINEGDAGPYLSQRLPALDFCYQEAPDAEQLLKLAVHDFPADGRSLANVPTGLQGSTQWVDLLGEGANGILSMTDGAWYYKRNLSAASFRRAGNSDEVEADTSNTQLPEFGPLEIAAEAPKYPPGSGPGLMDLQGDGQVSLVTNAGGAAGFYRHSDHLDHNQSPFTTRLQSFRPFDAWPVQDTEDATVRFVDLTGDGKADILITQDDALVWYESAGESGFTPARRIPVAPTEEAGPRVLFSDPQETIYLADMSGDGLPDIVRVRNTDICYQPNMAYGEFGAKVTMDDPPVFDADIDFSQRRLLLGDVDGSGTTDLIYCTTTGAKLYANLAGNRWAAAVSLDTLLPFYDSLTTITAVDLLGSGTMCLVLSSSHPEDMDSRSMRYVDITNGQKPHLMRSLTNNIGRETSFEYCPSTAYYFEDLLNGNPWATRLPYPQHCLDKVITRDPVSRVTLTQRYRYRHGYYDGVEREFRGSGMVEQWDSEQLGWMTSATSSAQQESIVSPPIHTKTWLLTGAFEDHVQLARAYEAEYYCAPGLASAAGPLPQLHPLEQLYEKLPTPQSGDYLGDLRQASRAFKGSTLRTEVYADDGSAAAGVPYSTTEYGHTVRMLQPQGQAGYAVFQIFQREQLTHDTERKEVDPRVQHTMKLEVDSFGNELQSCAIAYARKMQDTTEGYNDIDRKQQATTRTVYSQFQYTNAVLEDDAHRLPKMCMQRSYELPADLRTDPLLGRHTLDLLSEVDGFLEIPFDSMVQAKQKRLLSRSET</sequence>
<dbReference type="SUPFAM" id="SSF69318">
    <property type="entry name" value="Integrin alpha N-terminal domain"/>
    <property type="match status" value="2"/>
</dbReference>
<feature type="region of interest" description="Disordered" evidence="5">
    <location>
        <begin position="1"/>
        <end position="76"/>
    </location>
</feature>
<dbReference type="InterPro" id="IPR013517">
    <property type="entry name" value="FG-GAP"/>
</dbReference>
<dbReference type="Proteomes" id="UP000309340">
    <property type="component" value="Unassembled WGS sequence"/>
</dbReference>
<keyword evidence="2" id="KW-0964">Secreted</keyword>
<keyword evidence="4" id="KW-0843">Virulence</keyword>
<dbReference type="Pfam" id="PF03534">
    <property type="entry name" value="SpvB"/>
    <property type="match status" value="1"/>
</dbReference>
<feature type="domain" description="Insecticide toxin TcdB middle/N-terminal" evidence="7">
    <location>
        <begin position="778"/>
        <end position="940"/>
    </location>
</feature>
<protein>
    <recommendedName>
        <fullName evidence="10">Insecticide toxin TcdB middle/N-terminal domain-containing protein</fullName>
    </recommendedName>
</protein>
<dbReference type="InterPro" id="IPR022045">
    <property type="entry name" value="TcdB_toxin_mid/N"/>
</dbReference>
<evidence type="ECO:0000313" key="8">
    <source>
        <dbReference type="EMBL" id="TKA62452.1"/>
    </source>
</evidence>
<evidence type="ECO:0000256" key="3">
    <source>
        <dbReference type="ARBA" id="ARBA00022729"/>
    </source>
</evidence>
<dbReference type="GO" id="GO:0005576">
    <property type="term" value="C:extracellular region"/>
    <property type="evidence" value="ECO:0007669"/>
    <property type="project" value="UniProtKB-SubCell"/>
</dbReference>
<dbReference type="OrthoDB" id="5426877at2759"/>
<dbReference type="Pfam" id="PF12256">
    <property type="entry name" value="TcdB_toxin_midN"/>
    <property type="match status" value="1"/>
</dbReference>
<dbReference type="Pfam" id="PF12255">
    <property type="entry name" value="TcdB_toxin_midC"/>
    <property type="match status" value="1"/>
</dbReference>
<feature type="compositionally biased region" description="Polar residues" evidence="5">
    <location>
        <begin position="21"/>
        <end position="33"/>
    </location>
</feature>
<gene>
    <name evidence="8" type="ORF">B0A55_12767</name>
</gene>
<dbReference type="Pfam" id="PF13517">
    <property type="entry name" value="FG-GAP_3"/>
    <property type="match status" value="1"/>
</dbReference>
<dbReference type="PANTHER" id="PTHR44103">
    <property type="entry name" value="PROPROTEIN CONVERTASE P"/>
    <property type="match status" value="1"/>
</dbReference>
<comment type="subcellular location">
    <subcellularLocation>
        <location evidence="1">Secreted</location>
    </subcellularLocation>
</comment>
<dbReference type="InterPro" id="IPR022044">
    <property type="entry name" value="TcdB_toxin_mid/C"/>
</dbReference>
<dbReference type="STRING" id="329884.A0A4U0WHK8"/>
<dbReference type="PRINTS" id="PR01341">
    <property type="entry name" value="SALSPVBPROT"/>
</dbReference>
<evidence type="ECO:0000259" key="7">
    <source>
        <dbReference type="Pfam" id="PF12256"/>
    </source>
</evidence>
<dbReference type="AlphaFoldDB" id="A0A4U0WHK8"/>
<proteinExistence type="predicted"/>
<evidence type="ECO:0008006" key="10">
    <source>
        <dbReference type="Google" id="ProtNLM"/>
    </source>
</evidence>
<reference evidence="8 9" key="1">
    <citation type="submission" date="2017-03" db="EMBL/GenBank/DDBJ databases">
        <title>Genomes of endolithic fungi from Antarctica.</title>
        <authorList>
            <person name="Coleine C."/>
            <person name="Masonjones S."/>
            <person name="Stajich J.E."/>
        </authorList>
    </citation>
    <scope>NUCLEOTIDE SEQUENCE [LARGE SCALE GENOMIC DNA]</scope>
    <source>
        <strain evidence="8 9">CCFEE 5184</strain>
    </source>
</reference>
<dbReference type="InterPro" id="IPR028994">
    <property type="entry name" value="Integrin_alpha_N"/>
</dbReference>
<dbReference type="GO" id="GO:0005737">
    <property type="term" value="C:cytoplasm"/>
    <property type="evidence" value="ECO:0007669"/>
    <property type="project" value="InterPro"/>
</dbReference>
<name>A0A4U0WHK8_9PEZI</name>
<dbReference type="PANTHER" id="PTHR44103:SF1">
    <property type="entry name" value="PROPROTEIN CONVERTASE P"/>
    <property type="match status" value="1"/>
</dbReference>
<evidence type="ECO:0000313" key="9">
    <source>
        <dbReference type="Proteomes" id="UP000309340"/>
    </source>
</evidence>
<dbReference type="EMBL" id="NAJQ01001073">
    <property type="protein sequence ID" value="TKA62452.1"/>
    <property type="molecule type" value="Genomic_DNA"/>
</dbReference>
<evidence type="ECO:0000256" key="4">
    <source>
        <dbReference type="ARBA" id="ARBA00023026"/>
    </source>
</evidence>